<dbReference type="InterPro" id="IPR000847">
    <property type="entry name" value="LysR_HTH_N"/>
</dbReference>
<sequence>MTLEQLLTIEAIVKEGSFKAAADYLHKSQPSISMAIKKLEEEYQIVLFSRDEYRPSLTADGKVFYQKARLLLREFRELEALAMQMSKGVEPEIRVSIDAVSPVSLVLKFLKNFFTKHPSTKLVLQFEILSGTVERLIDGDVDIAITPKPLVEHTFDMRLMTKTKMISVISTQLIKNEKKITDAFLRNHNQIILADSARRISKVTTGVLEGSKSLTVSDIGFKKELIVQGLGWGGLPYDLIKAELTSKKLSPIKTPLIKDRDIEIYMVRDASKPMGPVLKELWGSIEEDVIG</sequence>
<dbReference type="Pfam" id="PF00126">
    <property type="entry name" value="HTH_1"/>
    <property type="match status" value="1"/>
</dbReference>
<dbReference type="PRINTS" id="PR00039">
    <property type="entry name" value="HTHLYSR"/>
</dbReference>
<dbReference type="AlphaFoldDB" id="A0A2K9NT45"/>
<dbReference type="PROSITE" id="PS50931">
    <property type="entry name" value="HTH_LYSR"/>
    <property type="match status" value="1"/>
</dbReference>
<name>A0A2K9NT45_BACTC</name>
<organism evidence="5 6">
    <name type="scientific">Bacteriovorax stolpii</name>
    <name type="common">Bdellovibrio stolpii</name>
    <dbReference type="NCBI Taxonomy" id="960"/>
    <lineage>
        <taxon>Bacteria</taxon>
        <taxon>Pseudomonadati</taxon>
        <taxon>Bdellovibrionota</taxon>
        <taxon>Bacteriovoracia</taxon>
        <taxon>Bacteriovoracales</taxon>
        <taxon>Bacteriovoracaceae</taxon>
        <taxon>Bacteriovorax</taxon>
    </lineage>
</organism>
<dbReference type="Pfam" id="PF03466">
    <property type="entry name" value="LysR_substrate"/>
    <property type="match status" value="1"/>
</dbReference>
<dbReference type="InterPro" id="IPR036390">
    <property type="entry name" value="WH_DNA-bd_sf"/>
</dbReference>
<dbReference type="FunFam" id="1.10.10.10:FF:000001">
    <property type="entry name" value="LysR family transcriptional regulator"/>
    <property type="match status" value="1"/>
</dbReference>
<evidence type="ECO:0000313" key="6">
    <source>
        <dbReference type="Proteomes" id="UP000235584"/>
    </source>
</evidence>
<keyword evidence="6" id="KW-1185">Reference proteome</keyword>
<dbReference type="Gene3D" id="1.10.10.10">
    <property type="entry name" value="Winged helix-like DNA-binding domain superfamily/Winged helix DNA-binding domain"/>
    <property type="match status" value="1"/>
</dbReference>
<dbReference type="Proteomes" id="UP000235584">
    <property type="component" value="Chromosome"/>
</dbReference>
<dbReference type="SUPFAM" id="SSF53850">
    <property type="entry name" value="Periplasmic binding protein-like II"/>
    <property type="match status" value="1"/>
</dbReference>
<reference evidence="5 6" key="1">
    <citation type="submission" date="2018-01" db="EMBL/GenBank/DDBJ databases">
        <title>Complete genome sequence of Bacteriovorax stolpii DSM12778.</title>
        <authorList>
            <person name="Tang B."/>
            <person name="Chang J."/>
        </authorList>
    </citation>
    <scope>NUCLEOTIDE SEQUENCE [LARGE SCALE GENOMIC DNA]</scope>
    <source>
        <strain evidence="5 6">DSM 12778</strain>
    </source>
</reference>
<accession>A0A2K9NT45</accession>
<evidence type="ECO:0000256" key="4">
    <source>
        <dbReference type="ARBA" id="ARBA00023163"/>
    </source>
</evidence>
<protein>
    <submittedName>
        <fullName evidence="5">Uncharacterized protein</fullName>
    </submittedName>
</protein>
<dbReference type="PANTHER" id="PTHR30126">
    <property type="entry name" value="HTH-TYPE TRANSCRIPTIONAL REGULATOR"/>
    <property type="match status" value="1"/>
</dbReference>
<keyword evidence="4" id="KW-0804">Transcription</keyword>
<evidence type="ECO:0000313" key="5">
    <source>
        <dbReference type="EMBL" id="AUN97914.1"/>
    </source>
</evidence>
<dbReference type="InterPro" id="IPR036388">
    <property type="entry name" value="WH-like_DNA-bd_sf"/>
</dbReference>
<dbReference type="GO" id="GO:0003700">
    <property type="term" value="F:DNA-binding transcription factor activity"/>
    <property type="evidence" value="ECO:0007669"/>
    <property type="project" value="InterPro"/>
</dbReference>
<dbReference type="GO" id="GO:0000976">
    <property type="term" value="F:transcription cis-regulatory region binding"/>
    <property type="evidence" value="ECO:0007669"/>
    <property type="project" value="TreeGrafter"/>
</dbReference>
<dbReference type="RefSeq" id="WP_102243207.1">
    <property type="nucleotide sequence ID" value="NZ_CP025704.1"/>
</dbReference>
<evidence type="ECO:0000256" key="1">
    <source>
        <dbReference type="ARBA" id="ARBA00009437"/>
    </source>
</evidence>
<evidence type="ECO:0000256" key="3">
    <source>
        <dbReference type="ARBA" id="ARBA00023125"/>
    </source>
</evidence>
<evidence type="ECO:0000256" key="2">
    <source>
        <dbReference type="ARBA" id="ARBA00023015"/>
    </source>
</evidence>
<dbReference type="SUPFAM" id="SSF46785">
    <property type="entry name" value="Winged helix' DNA-binding domain"/>
    <property type="match status" value="1"/>
</dbReference>
<dbReference type="PANTHER" id="PTHR30126:SF88">
    <property type="entry name" value="TRANSCRIPTIONAL REGULATOR-RELATED"/>
    <property type="match status" value="1"/>
</dbReference>
<comment type="similarity">
    <text evidence="1">Belongs to the LysR transcriptional regulatory family.</text>
</comment>
<dbReference type="EMBL" id="CP025704">
    <property type="protein sequence ID" value="AUN97914.1"/>
    <property type="molecule type" value="Genomic_DNA"/>
</dbReference>
<keyword evidence="2" id="KW-0805">Transcription regulation</keyword>
<proteinExistence type="inferred from homology"/>
<keyword evidence="3" id="KW-0238">DNA-binding</keyword>
<dbReference type="KEGG" id="bsto:C0V70_07295"/>
<gene>
    <name evidence="5" type="ORF">C0V70_07295</name>
</gene>
<dbReference type="Gene3D" id="3.40.190.290">
    <property type="match status" value="1"/>
</dbReference>
<dbReference type="InterPro" id="IPR005119">
    <property type="entry name" value="LysR_subst-bd"/>
</dbReference>